<dbReference type="AlphaFoldDB" id="A0A850VVX4"/>
<reference evidence="4" key="1">
    <citation type="submission" date="2019-09" db="EMBL/GenBank/DDBJ databases">
        <title>Bird 10,000 Genomes (B10K) Project - Family phase.</title>
        <authorList>
            <person name="Zhang G."/>
        </authorList>
    </citation>
    <scope>NUCLEOTIDE SEQUENCE</scope>
    <source>
        <strain evidence="4">B10K-DU-002-48</strain>
        <tissue evidence="4">Muscle</tissue>
    </source>
</reference>
<keyword evidence="2" id="KW-0472">Membrane</keyword>
<evidence type="ECO:0000313" key="4">
    <source>
        <dbReference type="EMBL" id="NWH49325.1"/>
    </source>
</evidence>
<dbReference type="InterPro" id="IPR028129">
    <property type="entry name" value="Consortin_C"/>
</dbReference>
<feature type="region of interest" description="Disordered" evidence="1">
    <location>
        <begin position="1"/>
        <end position="110"/>
    </location>
</feature>
<keyword evidence="2" id="KW-0812">Transmembrane</keyword>
<feature type="region of interest" description="Disordered" evidence="1">
    <location>
        <begin position="147"/>
        <end position="191"/>
    </location>
</feature>
<feature type="compositionally biased region" description="Polar residues" evidence="1">
    <location>
        <begin position="51"/>
        <end position="65"/>
    </location>
</feature>
<sequence>GTETCPGIGPKREDKQLSSSSPGEDKTERQTEAESLWVAAGKDHMEEQHCSAESTLEPHTQSTGTVGRPSSGCLLSGDAGTDNSLQLRERQLSKDAEKIEGTAGDPGVKLPLEPMVDALVLTDADYMPTDLVPTDKDVQADRNLLRSKHAAGSSEIASGQLGNSDLKLQQKEPDDDDDEESSRDRTASNVCSGCNKVSAHESTAHSRVCKEIQRTAGQEEKVNNEEQEDLFLRFLNGNIIDTEESFANLVSQEDFDTAPDISPEQASCNSLEGLSLDDSFSSLDELARRIEIAEIAPAEGLVSILKKRDDREGKTIAHAQQRQTKRRVRFQEMEDTLDQDEVAGGSCILLILLCIATVFLSIGGTALYCTFGDMESPVCTDFAANMDFYYTQILQRMEELKHWIAFS</sequence>
<protein>
    <submittedName>
        <fullName evidence="4">CNST protein</fullName>
    </submittedName>
</protein>
<dbReference type="GO" id="GO:0071253">
    <property type="term" value="F:connexin binding"/>
    <property type="evidence" value="ECO:0007669"/>
    <property type="project" value="InterPro"/>
</dbReference>
<feature type="non-terminal residue" evidence="4">
    <location>
        <position position="1"/>
    </location>
</feature>
<dbReference type="PANTHER" id="PTHR28581:SF1">
    <property type="entry name" value="CONSORTIN"/>
    <property type="match status" value="1"/>
</dbReference>
<feature type="compositionally biased region" description="Polar residues" evidence="1">
    <location>
        <begin position="155"/>
        <end position="167"/>
    </location>
</feature>
<feature type="compositionally biased region" description="Basic and acidic residues" evidence="1">
    <location>
        <begin position="23"/>
        <end position="32"/>
    </location>
</feature>
<dbReference type="GO" id="GO:0005802">
    <property type="term" value="C:trans-Golgi network"/>
    <property type="evidence" value="ECO:0007669"/>
    <property type="project" value="InterPro"/>
</dbReference>
<dbReference type="Proteomes" id="UP000632118">
    <property type="component" value="Unassembled WGS sequence"/>
</dbReference>
<feature type="compositionally biased region" description="Basic and acidic residues" evidence="1">
    <location>
        <begin position="87"/>
        <end position="100"/>
    </location>
</feature>
<comment type="caution">
    <text evidence="4">The sequence shown here is derived from an EMBL/GenBank/DDBJ whole genome shotgun (WGS) entry which is preliminary data.</text>
</comment>
<dbReference type="EMBL" id="WAAD01021798">
    <property type="protein sequence ID" value="NWH49325.1"/>
    <property type="molecule type" value="Genomic_DNA"/>
</dbReference>
<evidence type="ECO:0000259" key="3">
    <source>
        <dbReference type="Pfam" id="PF15281"/>
    </source>
</evidence>
<feature type="transmembrane region" description="Helical" evidence="2">
    <location>
        <begin position="348"/>
        <end position="368"/>
    </location>
</feature>
<dbReference type="GO" id="GO:0042998">
    <property type="term" value="P:positive regulation of Golgi to plasma membrane protein transport"/>
    <property type="evidence" value="ECO:0007669"/>
    <property type="project" value="InterPro"/>
</dbReference>
<evidence type="ECO:0000256" key="2">
    <source>
        <dbReference type="SAM" id="Phobius"/>
    </source>
</evidence>
<dbReference type="PANTHER" id="PTHR28581">
    <property type="entry name" value="CONSORTIN"/>
    <property type="match status" value="1"/>
</dbReference>
<evidence type="ECO:0000313" key="5">
    <source>
        <dbReference type="Proteomes" id="UP000632118"/>
    </source>
</evidence>
<dbReference type="OrthoDB" id="9894200at2759"/>
<gene>
    <name evidence="4" type="primary">Cnst</name>
    <name evidence="4" type="ORF">FREMAG_R01012</name>
</gene>
<dbReference type="Pfam" id="PF15281">
    <property type="entry name" value="Consortin_C"/>
    <property type="match status" value="1"/>
</dbReference>
<feature type="compositionally biased region" description="Basic and acidic residues" evidence="1">
    <location>
        <begin position="41"/>
        <end position="50"/>
    </location>
</feature>
<feature type="non-terminal residue" evidence="4">
    <location>
        <position position="407"/>
    </location>
</feature>
<organism evidence="4 5">
    <name type="scientific">Fregata magnificens</name>
    <name type="common">Magnificent frigatebird</name>
    <dbReference type="NCBI Taxonomy" id="37042"/>
    <lineage>
        <taxon>Eukaryota</taxon>
        <taxon>Metazoa</taxon>
        <taxon>Chordata</taxon>
        <taxon>Craniata</taxon>
        <taxon>Vertebrata</taxon>
        <taxon>Euteleostomi</taxon>
        <taxon>Archelosauria</taxon>
        <taxon>Archosauria</taxon>
        <taxon>Dinosauria</taxon>
        <taxon>Saurischia</taxon>
        <taxon>Theropoda</taxon>
        <taxon>Coelurosauria</taxon>
        <taxon>Aves</taxon>
        <taxon>Neognathae</taxon>
        <taxon>Neoaves</taxon>
        <taxon>Aequornithes</taxon>
        <taxon>Suliformes</taxon>
        <taxon>Fregatidae</taxon>
        <taxon>Fregata</taxon>
    </lineage>
</organism>
<keyword evidence="2" id="KW-1133">Transmembrane helix</keyword>
<dbReference type="InterPro" id="IPR042318">
    <property type="entry name" value="Consortin"/>
</dbReference>
<dbReference type="GO" id="GO:0030133">
    <property type="term" value="C:transport vesicle"/>
    <property type="evidence" value="ECO:0007669"/>
    <property type="project" value="TreeGrafter"/>
</dbReference>
<feature type="domain" description="Consortin C-terminal" evidence="3">
    <location>
        <begin position="294"/>
        <end position="404"/>
    </location>
</feature>
<keyword evidence="5" id="KW-1185">Reference proteome</keyword>
<dbReference type="GO" id="GO:0005886">
    <property type="term" value="C:plasma membrane"/>
    <property type="evidence" value="ECO:0007669"/>
    <property type="project" value="TreeGrafter"/>
</dbReference>
<evidence type="ECO:0000256" key="1">
    <source>
        <dbReference type="SAM" id="MobiDB-lite"/>
    </source>
</evidence>
<proteinExistence type="predicted"/>
<name>A0A850VVX4_FREMA</name>
<accession>A0A850VVX4</accession>